<dbReference type="Pfam" id="PF00535">
    <property type="entry name" value="Glycos_transf_2"/>
    <property type="match status" value="1"/>
</dbReference>
<evidence type="ECO:0000313" key="2">
    <source>
        <dbReference type="EMBL" id="SEJ61738.1"/>
    </source>
</evidence>
<feature type="domain" description="Glycosyltransferase 2-like" evidence="1">
    <location>
        <begin position="7"/>
        <end position="139"/>
    </location>
</feature>
<evidence type="ECO:0000259" key="1">
    <source>
        <dbReference type="Pfam" id="PF00535"/>
    </source>
</evidence>
<dbReference type="OrthoDB" id="199095at2"/>
<accession>A0A1H7A8K2</accession>
<gene>
    <name evidence="2" type="ORF">SAMN05192553_106101</name>
</gene>
<name>A0A1H7A8K2_9BACT</name>
<dbReference type="InterPro" id="IPR001173">
    <property type="entry name" value="Glyco_trans_2-like"/>
</dbReference>
<dbReference type="Proteomes" id="UP000199403">
    <property type="component" value="Unassembled WGS sequence"/>
</dbReference>
<dbReference type="GO" id="GO:0016758">
    <property type="term" value="F:hexosyltransferase activity"/>
    <property type="evidence" value="ECO:0007669"/>
    <property type="project" value="UniProtKB-ARBA"/>
</dbReference>
<dbReference type="SUPFAM" id="SSF53448">
    <property type="entry name" value="Nucleotide-diphospho-sugar transferases"/>
    <property type="match status" value="1"/>
</dbReference>
<dbReference type="Gene3D" id="3.90.550.10">
    <property type="entry name" value="Spore Coat Polysaccharide Biosynthesis Protein SpsA, Chain A"/>
    <property type="match status" value="1"/>
</dbReference>
<reference evidence="3" key="1">
    <citation type="submission" date="2016-10" db="EMBL/GenBank/DDBJ databases">
        <authorList>
            <person name="Varghese N."/>
            <person name="Submissions S."/>
        </authorList>
    </citation>
    <scope>NUCLEOTIDE SEQUENCE [LARGE SCALE GENOMIC DNA]</scope>
    <source>
        <strain evidence="3">IBRC-M 10761</strain>
    </source>
</reference>
<dbReference type="EMBL" id="FNZH01000006">
    <property type="protein sequence ID" value="SEJ61738.1"/>
    <property type="molecule type" value="Genomic_DNA"/>
</dbReference>
<keyword evidence="2" id="KW-0808">Transferase</keyword>
<dbReference type="PANTHER" id="PTHR22916">
    <property type="entry name" value="GLYCOSYLTRANSFERASE"/>
    <property type="match status" value="1"/>
</dbReference>
<dbReference type="InterPro" id="IPR029044">
    <property type="entry name" value="Nucleotide-diphossugar_trans"/>
</dbReference>
<protein>
    <submittedName>
        <fullName evidence="2">Glycosyltransferase involved in cell wall bisynthesis</fullName>
    </submittedName>
</protein>
<keyword evidence="3" id="KW-1185">Reference proteome</keyword>
<dbReference type="PANTHER" id="PTHR22916:SF3">
    <property type="entry name" value="UDP-GLCNAC:BETAGAL BETA-1,3-N-ACETYLGLUCOSAMINYLTRANSFERASE-LIKE PROTEIN 1"/>
    <property type="match status" value="1"/>
</dbReference>
<sequence>MATSRVSVCMITYNHARYIKKALQGVFSQRVNFPLELVVADDCSTDGTAELIQEEILKYTGTIQIRFIRNQRNVGVNRNFVNALYACNGEYIAICEGDDWWTDTSKIQRQFDFLENNPRFVMSFHCARAVSADGRDERVIPSPPTRRNLDFGALLTGQYTIPTLTTFFRNTIGNKLPKEFFEITNCDTFLFLFVAQGGDVYFHADISGAVHSIHQGGIWSMKDAYARSKMSYTTYSKIYAYFKDRRGIATMAVFVNSIIIFALKQGDYSVALRFYLKNMYLSLINRHALRIFFMKHVNYLK</sequence>
<dbReference type="AlphaFoldDB" id="A0A1H7A8K2"/>
<evidence type="ECO:0000313" key="3">
    <source>
        <dbReference type="Proteomes" id="UP000199403"/>
    </source>
</evidence>
<dbReference type="STRING" id="1416801.SAMN05192553_106101"/>
<organism evidence="2 3">
    <name type="scientific">Cyclobacterium xiamenense</name>
    <dbReference type="NCBI Taxonomy" id="1297121"/>
    <lineage>
        <taxon>Bacteria</taxon>
        <taxon>Pseudomonadati</taxon>
        <taxon>Bacteroidota</taxon>
        <taxon>Cytophagia</taxon>
        <taxon>Cytophagales</taxon>
        <taxon>Cyclobacteriaceae</taxon>
        <taxon>Cyclobacterium</taxon>
    </lineage>
</organism>
<dbReference type="RefSeq" id="WP_092177152.1">
    <property type="nucleotide sequence ID" value="NZ_FNZH01000006.1"/>
</dbReference>
<proteinExistence type="predicted"/>